<protein>
    <submittedName>
        <fullName evidence="2">Uncharacterized protein</fullName>
    </submittedName>
</protein>
<gene>
    <name evidence="2" type="ORF">MGWOODY_Mmi602</name>
</gene>
<keyword evidence="1" id="KW-1133">Transmembrane helix</keyword>
<name>A0A160VGJ8_9ZZZZ</name>
<dbReference type="AlphaFoldDB" id="A0A160VGJ8"/>
<reference evidence="2" key="1">
    <citation type="submission" date="2015-10" db="EMBL/GenBank/DDBJ databases">
        <authorList>
            <person name="Gilbert D.G."/>
        </authorList>
    </citation>
    <scope>NUCLEOTIDE SEQUENCE</scope>
</reference>
<evidence type="ECO:0000313" key="2">
    <source>
        <dbReference type="EMBL" id="CUV09775.1"/>
    </source>
</evidence>
<sequence length="43" mass="4909">MTHTVQIIRTIDRYSVFTMMPARWMGPAALVALHIVILNLKAQ</sequence>
<keyword evidence="1" id="KW-0812">Transmembrane</keyword>
<keyword evidence="1" id="KW-0472">Membrane</keyword>
<dbReference type="EMBL" id="FAXC01000298">
    <property type="protein sequence ID" value="CUV09775.1"/>
    <property type="molecule type" value="Genomic_DNA"/>
</dbReference>
<evidence type="ECO:0000256" key="1">
    <source>
        <dbReference type="SAM" id="Phobius"/>
    </source>
</evidence>
<feature type="transmembrane region" description="Helical" evidence="1">
    <location>
        <begin position="22"/>
        <end position="40"/>
    </location>
</feature>
<accession>A0A160VGJ8</accession>
<proteinExistence type="predicted"/>
<organism evidence="2">
    <name type="scientific">hydrothermal vent metagenome</name>
    <dbReference type="NCBI Taxonomy" id="652676"/>
    <lineage>
        <taxon>unclassified sequences</taxon>
        <taxon>metagenomes</taxon>
        <taxon>ecological metagenomes</taxon>
    </lineage>
</organism>